<accession>A0A1F6A2P8</accession>
<sequence>MNFQDSYFLKKVKTENEEILFLNIPDFYEYTKSALKDYEEELDRNESLREIFKKRYDQIVSLDYGQMRVLRSKF</sequence>
<gene>
    <name evidence="1" type="ORF">A3D78_05790</name>
</gene>
<protein>
    <submittedName>
        <fullName evidence="1">Uncharacterized protein</fullName>
    </submittedName>
</protein>
<name>A0A1F6A2P8_9BACT</name>
<comment type="caution">
    <text evidence="1">The sequence shown here is derived from an EMBL/GenBank/DDBJ whole genome shotgun (WGS) entry which is preliminary data.</text>
</comment>
<dbReference type="Proteomes" id="UP000176253">
    <property type="component" value="Unassembled WGS sequence"/>
</dbReference>
<organism evidence="1 2">
    <name type="scientific">Candidatus Gottesmanbacteria bacterium RIFCSPHIGHO2_02_FULL_39_14</name>
    <dbReference type="NCBI Taxonomy" id="1798383"/>
    <lineage>
        <taxon>Bacteria</taxon>
        <taxon>Candidatus Gottesmaniibacteriota</taxon>
    </lineage>
</organism>
<dbReference type="EMBL" id="MFJM01000012">
    <property type="protein sequence ID" value="OGG18939.1"/>
    <property type="molecule type" value="Genomic_DNA"/>
</dbReference>
<reference evidence="1 2" key="1">
    <citation type="journal article" date="2016" name="Nat. Commun.">
        <title>Thousands of microbial genomes shed light on interconnected biogeochemical processes in an aquifer system.</title>
        <authorList>
            <person name="Anantharaman K."/>
            <person name="Brown C.T."/>
            <person name="Hug L.A."/>
            <person name="Sharon I."/>
            <person name="Castelle C.J."/>
            <person name="Probst A.J."/>
            <person name="Thomas B.C."/>
            <person name="Singh A."/>
            <person name="Wilkins M.J."/>
            <person name="Karaoz U."/>
            <person name="Brodie E.L."/>
            <person name="Williams K.H."/>
            <person name="Hubbard S.S."/>
            <person name="Banfield J.F."/>
        </authorList>
    </citation>
    <scope>NUCLEOTIDE SEQUENCE [LARGE SCALE GENOMIC DNA]</scope>
</reference>
<proteinExistence type="predicted"/>
<dbReference type="AlphaFoldDB" id="A0A1F6A2P8"/>
<evidence type="ECO:0000313" key="1">
    <source>
        <dbReference type="EMBL" id="OGG18939.1"/>
    </source>
</evidence>
<dbReference type="STRING" id="1798383.A3D78_05790"/>
<evidence type="ECO:0000313" key="2">
    <source>
        <dbReference type="Proteomes" id="UP000176253"/>
    </source>
</evidence>